<protein>
    <recommendedName>
        <fullName evidence="4">DUF2860 domain-containing protein</fullName>
    </recommendedName>
</protein>
<feature type="signal peptide" evidence="1">
    <location>
        <begin position="1"/>
        <end position="22"/>
    </location>
</feature>
<dbReference type="InterPro" id="IPR016896">
    <property type="entry name" value="DUF2860"/>
</dbReference>
<dbReference type="AlphaFoldDB" id="A0A4Q1AP15"/>
<dbReference type="Pfam" id="PF11059">
    <property type="entry name" value="DUF2860"/>
    <property type="match status" value="1"/>
</dbReference>
<reference evidence="2 3" key="1">
    <citation type="submission" date="2017-10" db="EMBL/GenBank/DDBJ databases">
        <title>Genomics of the genus Arcobacter.</title>
        <authorList>
            <person name="Perez-Cataluna A."/>
            <person name="Figueras M.J."/>
        </authorList>
    </citation>
    <scope>NUCLEOTIDE SEQUENCE [LARGE SCALE GENOMIC DNA]</scope>
    <source>
        <strain evidence="2 3">CECT 8441</strain>
    </source>
</reference>
<dbReference type="OrthoDB" id="5430175at2"/>
<dbReference type="EMBL" id="PDKK01000001">
    <property type="protein sequence ID" value="RXK08338.1"/>
    <property type="molecule type" value="Genomic_DNA"/>
</dbReference>
<sequence>MKKILLLSFSACILLASEQNFVEFGVATKSSKNNFSTIGEDSINSQKAKSESDTSPYLNFFYGYNLSDSTNIYASYNNELRVGSKMNTSFGNFNFGIKYSAYDAWEDPFLLGTNRVETDVRELGAYLEYGVSFSNIHQGKIKYEFSSVDYNKENIVKELEREGYRHILGFDNMWKLKFFERDINYMANVSYEMYDADGKASAYDRYDLILGFSTPVSENLTLSSFIDIGKKNYDETNPVFNKKIDSTITGINANLRWDNILNYKSVYMNFKAGYLEEDANTDFYDKETTYGIISLGYKF</sequence>
<evidence type="ECO:0008006" key="4">
    <source>
        <dbReference type="Google" id="ProtNLM"/>
    </source>
</evidence>
<evidence type="ECO:0000313" key="3">
    <source>
        <dbReference type="Proteomes" id="UP000289758"/>
    </source>
</evidence>
<dbReference type="PIRSF" id="PIRSF028696">
    <property type="entry name" value="UCP028696"/>
    <property type="match status" value="1"/>
</dbReference>
<organism evidence="2 3">
    <name type="scientific">Halarcobacter ebronensis</name>
    <dbReference type="NCBI Taxonomy" id="1462615"/>
    <lineage>
        <taxon>Bacteria</taxon>
        <taxon>Pseudomonadati</taxon>
        <taxon>Campylobacterota</taxon>
        <taxon>Epsilonproteobacteria</taxon>
        <taxon>Campylobacterales</taxon>
        <taxon>Arcobacteraceae</taxon>
        <taxon>Halarcobacter</taxon>
    </lineage>
</organism>
<evidence type="ECO:0000313" key="2">
    <source>
        <dbReference type="EMBL" id="RXK08338.1"/>
    </source>
</evidence>
<keyword evidence="3" id="KW-1185">Reference proteome</keyword>
<evidence type="ECO:0000256" key="1">
    <source>
        <dbReference type="SAM" id="SignalP"/>
    </source>
</evidence>
<keyword evidence="1" id="KW-0732">Signal</keyword>
<proteinExistence type="predicted"/>
<comment type="caution">
    <text evidence="2">The sequence shown here is derived from an EMBL/GenBank/DDBJ whole genome shotgun (WGS) entry which is preliminary data.</text>
</comment>
<feature type="chain" id="PRO_5020438386" description="DUF2860 domain-containing protein" evidence="1">
    <location>
        <begin position="23"/>
        <end position="299"/>
    </location>
</feature>
<dbReference type="RefSeq" id="WP_129085915.1">
    <property type="nucleotide sequence ID" value="NZ_CP053836.1"/>
</dbReference>
<gene>
    <name evidence="2" type="ORF">CRV07_00600</name>
</gene>
<accession>A0A4Q1AP15</accession>
<dbReference type="Proteomes" id="UP000289758">
    <property type="component" value="Unassembled WGS sequence"/>
</dbReference>
<name>A0A4Q1AP15_9BACT</name>